<dbReference type="EMBL" id="PKGI01000028">
    <property type="protein sequence ID" value="PLA76501.1"/>
    <property type="molecule type" value="Genomic_DNA"/>
</dbReference>
<gene>
    <name evidence="1" type="ORF">CYR79_05605</name>
</gene>
<dbReference type="RefSeq" id="WP_101811790.1">
    <property type="nucleotide sequence ID" value="NZ_PKGI01000028.1"/>
</dbReference>
<comment type="caution">
    <text evidence="1">The sequence shown here is derived from an EMBL/GenBank/DDBJ whole genome shotgun (WGS) entry which is preliminary data.</text>
</comment>
<name>A0A2I2AAU1_9LACO</name>
<dbReference type="AlphaFoldDB" id="A0A2I2AAU1"/>
<evidence type="ECO:0000313" key="1">
    <source>
        <dbReference type="EMBL" id="PLA76501.1"/>
    </source>
</evidence>
<accession>A0A2I2AAU1</accession>
<protein>
    <submittedName>
        <fullName evidence="1">Uncharacterized protein</fullName>
    </submittedName>
</protein>
<proteinExistence type="predicted"/>
<evidence type="ECO:0000313" key="2">
    <source>
        <dbReference type="Proteomes" id="UP000234579"/>
    </source>
</evidence>
<organism evidence="1 2">
    <name type="scientific">Ligilactobacillus agilis</name>
    <dbReference type="NCBI Taxonomy" id="1601"/>
    <lineage>
        <taxon>Bacteria</taxon>
        <taxon>Bacillati</taxon>
        <taxon>Bacillota</taxon>
        <taxon>Bacilli</taxon>
        <taxon>Lactobacillales</taxon>
        <taxon>Lactobacillaceae</taxon>
        <taxon>Ligilactobacillus</taxon>
    </lineage>
</organism>
<sequence length="87" mass="10139">MKLRILSTFVVGTYETKQVHLLQLPSGDFIWIPKRLLYVNWNYSSLYIPNLGMQFYGYTKQDKEKKIKISGAQLQKEFACFGNIKAS</sequence>
<dbReference type="Proteomes" id="UP000234579">
    <property type="component" value="Unassembled WGS sequence"/>
</dbReference>
<reference evidence="2" key="1">
    <citation type="submission" date="2017-12" db="EMBL/GenBank/DDBJ databases">
        <authorList>
            <person name="Christensen H."/>
        </authorList>
    </citation>
    <scope>NUCLEOTIDE SEQUENCE [LARGE SCALE GENOMIC DNA]</scope>
    <source>
        <strain evidence="2">268A</strain>
    </source>
</reference>